<dbReference type="PANTHER" id="PTHR23053:SF0">
    <property type="entry name" value="HYDROCEPHALUS-INDUCING PROTEIN HOMOLOG"/>
    <property type="match status" value="1"/>
</dbReference>
<feature type="domain" description="HYDIN/VesB/CFA65-like Ig-like" evidence="8">
    <location>
        <begin position="41"/>
        <end position="123"/>
    </location>
</feature>
<gene>
    <name evidence="10" type="ORF">PPERSA_03677</name>
</gene>
<keyword evidence="11" id="KW-1185">Reference proteome</keyword>
<evidence type="ECO:0000259" key="9">
    <source>
        <dbReference type="Pfam" id="PF24798"/>
    </source>
</evidence>
<reference evidence="10 11" key="1">
    <citation type="journal article" date="2015" name="Sci. Rep.">
        <title>Genome of the facultative scuticociliatosis pathogen Pseudocohnilembus persalinus provides insight into its virulence through horizontal gene transfer.</title>
        <authorList>
            <person name="Xiong J."/>
            <person name="Wang G."/>
            <person name="Cheng J."/>
            <person name="Tian M."/>
            <person name="Pan X."/>
            <person name="Warren A."/>
            <person name="Jiang C."/>
            <person name="Yuan D."/>
            <person name="Miao W."/>
        </authorList>
    </citation>
    <scope>NUCLEOTIDE SEQUENCE [LARGE SCALE GENOMIC DNA]</scope>
    <source>
        <strain evidence="10">36N120E</strain>
    </source>
</reference>
<keyword evidence="6" id="KW-0175">Coiled coil</keyword>
<dbReference type="Pfam" id="PF24798">
    <property type="entry name" value="Ig-CFAP74_4th"/>
    <property type="match status" value="1"/>
</dbReference>
<name>A0A0V0QNB6_PSEPJ</name>
<sequence length="1916" mass="220643">MQIYIQYNQIFYDKKQRSRLEWKLVFIQDSAPKLKQIITMIDFPDVLDFESCPVKYVTEKPVIIRNLGEKTTKWFLNLPKGFDADKKEGVLEYGKNEQICIKFYPTEAITYKAEATLTYDKLTAYIAVMGNALNSNVYLSKSFIQMDDAYIGLQTQQTLQIINKSSVKVDFEWRAFATEKEEFQKKERLRLQLQQEEDEEKMLLKEIVNNEGIQEQEEIEDHDDSDDDQRDEKAILLKRQRKAELMLERKYKNIRKAIEDDLLLFQDDIFSIEPQQGQIWPGSEMTITVTFVPKGALQYTCVSYCNISCYQERLALTLSGEGIGPKASLSQNEIAIGNKFVNEVFQTEITINNNGEIECRYELLPNERIFGKMFKFEDASGVIPVGGKGTIKLYFCSTIPGEFKETFRFRLEGSTELATLTCSGHVIPPAFSFNTDLIDFKEVSYQFTVVKKIELTNESSVDFRYRLRIPGDEKLSEREFEITPSSDLIQAKRTKEIEIKFTPKNAIKYETVLQLDIKGVGEDMCSLPIIAECQVPQVDIKPKDILDFGDVFLRDPDTKGITLINNSSHLDAKFEILPQNEELKNYATFKVDQDRGIIPAGKEVTIRITLQTNSLKIIQLPVHVKIIGANNNIPKIVTIQANSIGPIVEVAAGQKEIDFGTCDVLTPYSQKITIKNMSKIIADIHPYTFNRVSVFKPVQKHFILQPKESMEVEIICCCDDAVKFNDTLYFKIQEGMDKEIQLKAKGRGSTISCNGNLQLIDFGTQYTHRTATKEIFVENKGRKPQTLVWQKKPLDKKQKQLEQDKKDRNKGKVEEEEPEIFIIKPMEITLPPKWGILFQFLANSTKRGNIQDQYILNVKVGNETKVNQLFEKPTIIQGEFIQPTLVFSEKKMYFKYTWEKNVPFQPISKNLQITCGSALPVNFFIKCQPPFSINQDQFSLEPGKSVTLRVDFVSGELNGKLQIIHSEHPHKEAVDLVGEVCFPNVKLDTNLINFGSILNDTSKKMLINMENTSEMGLYYEWTFVEEELITNQIDQSERNSQSSRNSLREQGRAMVPINEVFDILPLSGYLEPGEVEQVEFVYNAFGGQRFKTTAVCHIEGGPQYETTLIGDSSLITYRLSTNNIDLGEIRYSDWMSKDFFIENTGKVTFEYKILYFQVKRKGYIQCTPDYGRILGGEKQRINVKICPVMPDTFKEVIMIQVGYFEPEQIIVQGKGVYPAVLSNLPRTENLFFKTKFQAEFEKKKLERENTLKRQQLMAKAQEGQKSQQIVGAGVKSLEQIQQEIQKELDRQWFCELIQQALDQKEQEKLLETNRMESREGNSQFNNNINNNFQDFKPNQTLNTTMASKFHAGQETKLYEKIILTSYICDFGNVVINKPRKMTFKIQNISNSPVDLHFDTMSYRNKGFSIQPERVMKLPPNEESTITVSYVAQAKKTGTFFGKNEVDVPIILSNGPNYSLKLISNITIPEIFMEGISDFVNFEKVLCGQRKTVFVRLVNDKEIQCDWKLLPHREMMGEKNKEPIRFQMTPTSGSIPSGQKQIIKIFFAPGFEKDYSHKFVLDIDQNPQKFPILCKGSGTSINLQFEPMHCNIGPTLPYDKFQYCILQVKNPTEYDTELISVDYDQKYLEDEQILEQYDELKKNEEIFVDVRKPGQDIWPEIRKQVDKKKLKEEILAKLNYQPPIGNEEGDESSRIQVQNPLSPEEREELQKQLDQLNIVHVQPDYPEKVDPELLHHVVIYGPEGCGKTDAAHGLAKEHKRLVMNLGDYVDWCIENQVDFIQEIRDELETLNIEKDRILEERAKLEKKAGKKAPELQEKWGPVNEAQFYYLSEDLLVKCLQARLAHPDCGAGIIVDGLKSKYYVDEAMGLKVLMRAAGNQAIQFIHMAPQYEDKNLPLWKVIEWEGMENKPEEEVVLH</sequence>
<dbReference type="PANTHER" id="PTHR23053">
    <property type="entry name" value="DLEC1 DELETED IN LUNG AND ESOPHAGEAL CANCER 1"/>
    <property type="match status" value="1"/>
</dbReference>
<organism evidence="10 11">
    <name type="scientific">Pseudocohnilembus persalinus</name>
    <name type="common">Ciliate</name>
    <dbReference type="NCBI Taxonomy" id="266149"/>
    <lineage>
        <taxon>Eukaryota</taxon>
        <taxon>Sar</taxon>
        <taxon>Alveolata</taxon>
        <taxon>Ciliophora</taxon>
        <taxon>Intramacronucleata</taxon>
        <taxon>Oligohymenophorea</taxon>
        <taxon>Scuticociliatia</taxon>
        <taxon>Philasterida</taxon>
        <taxon>Pseudocohnilembidae</taxon>
        <taxon>Pseudocohnilembus</taxon>
    </lineage>
</organism>
<dbReference type="OMA" id="DIHELVC"/>
<feature type="coiled-coil region" evidence="6">
    <location>
        <begin position="179"/>
        <end position="206"/>
    </location>
</feature>
<feature type="region of interest" description="Disordered" evidence="7">
    <location>
        <begin position="1681"/>
        <end position="1702"/>
    </location>
</feature>
<accession>A0A0V0QNB6</accession>
<evidence type="ECO:0000256" key="5">
    <source>
        <dbReference type="ARBA" id="ARBA00023273"/>
    </source>
</evidence>
<dbReference type="GO" id="GO:0003341">
    <property type="term" value="P:cilium movement"/>
    <property type="evidence" value="ECO:0007669"/>
    <property type="project" value="TreeGrafter"/>
</dbReference>
<dbReference type="InterPro" id="IPR027417">
    <property type="entry name" value="P-loop_NTPase"/>
</dbReference>
<evidence type="ECO:0000256" key="3">
    <source>
        <dbReference type="ARBA" id="ARBA00022490"/>
    </source>
</evidence>
<keyword evidence="4" id="KW-0969">Cilium</keyword>
<dbReference type="SUPFAM" id="SSF52540">
    <property type="entry name" value="P-loop containing nucleoside triphosphate hydrolases"/>
    <property type="match status" value="1"/>
</dbReference>
<dbReference type="InterPro" id="IPR033305">
    <property type="entry name" value="Hydin-like"/>
</dbReference>
<evidence type="ECO:0000256" key="7">
    <source>
        <dbReference type="SAM" id="MobiDB-lite"/>
    </source>
</evidence>
<keyword evidence="3" id="KW-0963">Cytoplasm</keyword>
<feature type="domain" description="HYDIN/VesB/CFA65-like Ig-like" evidence="8">
    <location>
        <begin position="325"/>
        <end position="424"/>
    </location>
</feature>
<feature type="coiled-coil region" evidence="6">
    <location>
        <begin position="1779"/>
        <end position="1806"/>
    </location>
</feature>
<dbReference type="Pfam" id="PF22544">
    <property type="entry name" value="HYDIN_VesB_CFA65-like_Ig"/>
    <property type="match status" value="2"/>
</dbReference>
<evidence type="ECO:0000313" key="10">
    <source>
        <dbReference type="EMBL" id="KRX03716.1"/>
    </source>
</evidence>
<evidence type="ECO:0000256" key="4">
    <source>
        <dbReference type="ARBA" id="ARBA00023069"/>
    </source>
</evidence>
<comment type="subcellular location">
    <subcellularLocation>
        <location evidence="1">Cell projection</location>
        <location evidence="1">Cilium</location>
    </subcellularLocation>
    <subcellularLocation>
        <location evidence="2">Cytoplasm</location>
    </subcellularLocation>
</comment>
<dbReference type="InterPro" id="IPR056310">
    <property type="entry name" value="Ig-CFAP74_4th"/>
</dbReference>
<evidence type="ECO:0000256" key="2">
    <source>
        <dbReference type="ARBA" id="ARBA00004496"/>
    </source>
</evidence>
<feature type="domain" description="CFAP74 fourth Ig-like" evidence="9">
    <location>
        <begin position="654"/>
        <end position="746"/>
    </location>
</feature>
<dbReference type="Proteomes" id="UP000054937">
    <property type="component" value="Unassembled WGS sequence"/>
</dbReference>
<evidence type="ECO:0000256" key="6">
    <source>
        <dbReference type="SAM" id="Coils"/>
    </source>
</evidence>
<dbReference type="GO" id="GO:0005930">
    <property type="term" value="C:axoneme"/>
    <property type="evidence" value="ECO:0007669"/>
    <property type="project" value="TreeGrafter"/>
</dbReference>
<proteinExistence type="predicted"/>
<dbReference type="GO" id="GO:1904158">
    <property type="term" value="P:axonemal central apparatus assembly"/>
    <property type="evidence" value="ECO:0007669"/>
    <property type="project" value="TreeGrafter"/>
</dbReference>
<dbReference type="Gene3D" id="3.40.50.300">
    <property type="entry name" value="P-loop containing nucleotide triphosphate hydrolases"/>
    <property type="match status" value="1"/>
</dbReference>
<dbReference type="Gene3D" id="2.60.40.10">
    <property type="entry name" value="Immunoglobulins"/>
    <property type="match status" value="12"/>
</dbReference>
<dbReference type="EMBL" id="LDAU01000127">
    <property type="protein sequence ID" value="KRX03716.1"/>
    <property type="molecule type" value="Genomic_DNA"/>
</dbReference>
<evidence type="ECO:0000313" key="11">
    <source>
        <dbReference type="Proteomes" id="UP000054937"/>
    </source>
</evidence>
<keyword evidence="10" id="KW-0378">Hydrolase</keyword>
<dbReference type="OrthoDB" id="442692at2759"/>
<comment type="caution">
    <text evidence="10">The sequence shown here is derived from an EMBL/GenBank/DDBJ whole genome shotgun (WGS) entry which is preliminary data.</text>
</comment>
<evidence type="ECO:0000256" key="1">
    <source>
        <dbReference type="ARBA" id="ARBA00004138"/>
    </source>
</evidence>
<protein>
    <submittedName>
        <fullName evidence="10">p-loop containing nucleoside triphosphate hydrolase</fullName>
    </submittedName>
</protein>
<dbReference type="InterPro" id="IPR013783">
    <property type="entry name" value="Ig-like_fold"/>
</dbReference>
<dbReference type="InParanoid" id="A0A0V0QNB6"/>
<keyword evidence="5" id="KW-0966">Cell projection</keyword>
<dbReference type="GO" id="GO:0016787">
    <property type="term" value="F:hydrolase activity"/>
    <property type="evidence" value="ECO:0007669"/>
    <property type="project" value="UniProtKB-KW"/>
</dbReference>
<evidence type="ECO:0000259" key="8">
    <source>
        <dbReference type="Pfam" id="PF22544"/>
    </source>
</evidence>
<dbReference type="InterPro" id="IPR053879">
    <property type="entry name" value="HYDIN_VesB_CFA65-like_Ig"/>
</dbReference>